<dbReference type="EMBL" id="JAACFV010000059">
    <property type="protein sequence ID" value="KAF7508079.1"/>
    <property type="molecule type" value="Genomic_DNA"/>
</dbReference>
<evidence type="ECO:0000256" key="1">
    <source>
        <dbReference type="SAM" id="MobiDB-lite"/>
    </source>
</evidence>
<evidence type="ECO:0000313" key="3">
    <source>
        <dbReference type="Proteomes" id="UP000606974"/>
    </source>
</evidence>
<dbReference type="AlphaFoldDB" id="A0A8H7AH97"/>
<sequence>MDPIIDGSDFCQNVEEEVEATEEQQRLWQRSAEEAGHRNKQRRKAIIPEHTTFEGKGKARATESE</sequence>
<comment type="caution">
    <text evidence="2">The sequence shown here is derived from an EMBL/GenBank/DDBJ whole genome shotgun (WGS) entry which is preliminary data.</text>
</comment>
<feature type="compositionally biased region" description="Basic and acidic residues" evidence="1">
    <location>
        <begin position="51"/>
        <end position="65"/>
    </location>
</feature>
<keyword evidence="3" id="KW-1185">Reference proteome</keyword>
<reference evidence="2" key="1">
    <citation type="submission" date="2020-02" db="EMBL/GenBank/DDBJ databases">
        <authorList>
            <person name="Palmer J.M."/>
        </authorList>
    </citation>
    <scope>NUCLEOTIDE SEQUENCE</scope>
    <source>
        <strain evidence="2">EPUS1.4</strain>
        <tissue evidence="2">Thallus</tissue>
    </source>
</reference>
<name>A0A8H7AH97_9EURO</name>
<evidence type="ECO:0000313" key="2">
    <source>
        <dbReference type="EMBL" id="KAF7508079.1"/>
    </source>
</evidence>
<protein>
    <submittedName>
        <fullName evidence="2">Uncharacterized protein</fullName>
    </submittedName>
</protein>
<dbReference type="Proteomes" id="UP000606974">
    <property type="component" value="Unassembled WGS sequence"/>
</dbReference>
<accession>A0A8H7AH97</accession>
<organism evidence="2 3">
    <name type="scientific">Endocarpon pusillum</name>
    <dbReference type="NCBI Taxonomy" id="364733"/>
    <lineage>
        <taxon>Eukaryota</taxon>
        <taxon>Fungi</taxon>
        <taxon>Dikarya</taxon>
        <taxon>Ascomycota</taxon>
        <taxon>Pezizomycotina</taxon>
        <taxon>Eurotiomycetes</taxon>
        <taxon>Chaetothyriomycetidae</taxon>
        <taxon>Verrucariales</taxon>
        <taxon>Verrucariaceae</taxon>
        <taxon>Endocarpon</taxon>
    </lineage>
</organism>
<gene>
    <name evidence="2" type="ORF">GJ744_009661</name>
</gene>
<feature type="region of interest" description="Disordered" evidence="1">
    <location>
        <begin position="30"/>
        <end position="65"/>
    </location>
</feature>
<proteinExistence type="predicted"/>